<keyword evidence="1" id="KW-0472">Membrane</keyword>
<proteinExistence type="predicted"/>
<comment type="caution">
    <text evidence="2">The sequence shown here is derived from an EMBL/GenBank/DDBJ whole genome shotgun (WGS) entry which is preliminary data.</text>
</comment>
<dbReference type="EMBL" id="PXYI01000003">
    <property type="protein sequence ID" value="PSJ40549.1"/>
    <property type="molecule type" value="Genomic_DNA"/>
</dbReference>
<feature type="transmembrane region" description="Helical" evidence="1">
    <location>
        <begin position="27"/>
        <end position="45"/>
    </location>
</feature>
<dbReference type="RefSeq" id="WP_106512699.1">
    <property type="nucleotide sequence ID" value="NZ_PXYI01000003.1"/>
</dbReference>
<evidence type="ECO:0000313" key="2">
    <source>
        <dbReference type="EMBL" id="PSJ40549.1"/>
    </source>
</evidence>
<protein>
    <submittedName>
        <fullName evidence="2">Uncharacterized protein</fullName>
    </submittedName>
</protein>
<keyword evidence="1" id="KW-1133">Transmembrane helix</keyword>
<organism evidence="2 3">
    <name type="scientific">Allosphingosinicella deserti</name>
    <dbReference type="NCBI Taxonomy" id="2116704"/>
    <lineage>
        <taxon>Bacteria</taxon>
        <taxon>Pseudomonadati</taxon>
        <taxon>Pseudomonadota</taxon>
        <taxon>Alphaproteobacteria</taxon>
        <taxon>Sphingomonadales</taxon>
        <taxon>Sphingomonadaceae</taxon>
        <taxon>Allosphingosinicella</taxon>
    </lineage>
</organism>
<evidence type="ECO:0000313" key="3">
    <source>
        <dbReference type="Proteomes" id="UP000241167"/>
    </source>
</evidence>
<keyword evidence="3" id="KW-1185">Reference proteome</keyword>
<dbReference type="OrthoDB" id="9909393at2"/>
<dbReference type="Proteomes" id="UP000241167">
    <property type="component" value="Unassembled WGS sequence"/>
</dbReference>
<name>A0A2P7QRH6_9SPHN</name>
<dbReference type="AlphaFoldDB" id="A0A2P7QRH6"/>
<reference evidence="2 3" key="1">
    <citation type="submission" date="2018-03" db="EMBL/GenBank/DDBJ databases">
        <title>The draft genome of Sphingosinicella sp. GL-C-18.</title>
        <authorList>
            <person name="Liu L."/>
            <person name="Li L."/>
            <person name="Liang L."/>
            <person name="Zhang X."/>
            <person name="Wang T."/>
        </authorList>
    </citation>
    <scope>NUCLEOTIDE SEQUENCE [LARGE SCALE GENOMIC DNA]</scope>
    <source>
        <strain evidence="2 3">GL-C-18</strain>
    </source>
</reference>
<sequence>MERAYLLGSIVAAGGTGSMDLLVENPFWPALLTALVAILLMRLALRHISPFVPAPAETDRKAG</sequence>
<keyword evidence="1" id="KW-0812">Transmembrane</keyword>
<gene>
    <name evidence="2" type="ORF">C7I55_09465</name>
</gene>
<accession>A0A2P7QRH6</accession>
<evidence type="ECO:0000256" key="1">
    <source>
        <dbReference type="SAM" id="Phobius"/>
    </source>
</evidence>